<evidence type="ECO:0000313" key="2">
    <source>
        <dbReference type="Proteomes" id="UP001627284"/>
    </source>
</evidence>
<dbReference type="EMBL" id="JBJKTR010000019">
    <property type="protein sequence ID" value="KAL3333035.1"/>
    <property type="molecule type" value="Genomic_DNA"/>
</dbReference>
<reference evidence="1 2" key="1">
    <citation type="submission" date="2024-05" db="EMBL/GenBank/DDBJ databases">
        <title>De novo assembly of an allotetraploid wild potato.</title>
        <authorList>
            <person name="Hosaka A.J."/>
        </authorList>
    </citation>
    <scope>NUCLEOTIDE SEQUENCE [LARGE SCALE GENOMIC DNA]</scope>
    <source>
        <tissue evidence="1">Young leaves</tissue>
    </source>
</reference>
<gene>
    <name evidence="1" type="ORF">AABB24_033218</name>
</gene>
<name>A0ABD2RMZ9_9SOLN</name>
<dbReference type="Proteomes" id="UP001627284">
    <property type="component" value="Unassembled WGS sequence"/>
</dbReference>
<evidence type="ECO:0000313" key="1">
    <source>
        <dbReference type="EMBL" id="KAL3333035.1"/>
    </source>
</evidence>
<accession>A0ABD2RMZ9</accession>
<sequence>MEVLDISLYENESNKENIAPSSAEKLSTNCLKVKCCTKKFKRYFKRAPLRDITHLFDSPVQPGSIVFKRFHQSVCGKRKMVDEDVDLLQKNKSKILRRDFR</sequence>
<proteinExistence type="predicted"/>
<dbReference type="AlphaFoldDB" id="A0ABD2RMZ9"/>
<comment type="caution">
    <text evidence="1">The sequence shown here is derived from an EMBL/GenBank/DDBJ whole genome shotgun (WGS) entry which is preliminary data.</text>
</comment>
<keyword evidence="2" id="KW-1185">Reference proteome</keyword>
<organism evidence="1 2">
    <name type="scientific">Solanum stoloniferum</name>
    <dbReference type="NCBI Taxonomy" id="62892"/>
    <lineage>
        <taxon>Eukaryota</taxon>
        <taxon>Viridiplantae</taxon>
        <taxon>Streptophyta</taxon>
        <taxon>Embryophyta</taxon>
        <taxon>Tracheophyta</taxon>
        <taxon>Spermatophyta</taxon>
        <taxon>Magnoliopsida</taxon>
        <taxon>eudicotyledons</taxon>
        <taxon>Gunneridae</taxon>
        <taxon>Pentapetalae</taxon>
        <taxon>asterids</taxon>
        <taxon>lamiids</taxon>
        <taxon>Solanales</taxon>
        <taxon>Solanaceae</taxon>
        <taxon>Solanoideae</taxon>
        <taxon>Solaneae</taxon>
        <taxon>Solanum</taxon>
    </lineage>
</organism>
<protein>
    <submittedName>
        <fullName evidence="1">Uncharacterized protein</fullName>
    </submittedName>
</protein>